<evidence type="ECO:0000313" key="2">
    <source>
        <dbReference type="EMBL" id="CAD2199317.1"/>
    </source>
</evidence>
<sequence>MKLDNVLFFLIFNSILWSLINSVKNNKNQNELTRVEDDGIGSSTNPLIQKYDSSLKPKSKIAKTERNNETEQKLKKKEYNRNYYKINREKIREQRQNVYKNRKEILIEKSKEYYEKNKEKIREKRKNYYENNKDKSLKYDEKKREYLRNYYLRKKNEKEILQKNSSIHDSKEGNSADNAQINICENKGKEPILSKKDERLDQQNINQMNIGHNIQREDDLNDLEDLNYFEDLKFFDELDF</sequence>
<reference evidence="2 3" key="1">
    <citation type="submission" date="2020-08" db="EMBL/GenBank/DDBJ databases">
        <authorList>
            <person name="Koutsovoulos G."/>
            <person name="Danchin GJ E."/>
        </authorList>
    </citation>
    <scope>NUCLEOTIDE SEQUENCE [LARGE SCALE GENOMIC DNA]</scope>
</reference>
<feature type="chain" id="PRO_5028198762" evidence="1">
    <location>
        <begin position="23"/>
        <end position="240"/>
    </location>
</feature>
<name>A0A6V7XKC6_MELEN</name>
<protein>
    <submittedName>
        <fullName evidence="2">Uncharacterized protein</fullName>
    </submittedName>
</protein>
<evidence type="ECO:0000256" key="1">
    <source>
        <dbReference type="SAM" id="SignalP"/>
    </source>
</evidence>
<dbReference type="EMBL" id="CAJEWN010001679">
    <property type="protein sequence ID" value="CAD2199317.1"/>
    <property type="molecule type" value="Genomic_DNA"/>
</dbReference>
<feature type="signal peptide" evidence="1">
    <location>
        <begin position="1"/>
        <end position="22"/>
    </location>
</feature>
<accession>A0A6V7XKC6</accession>
<dbReference type="Proteomes" id="UP000580250">
    <property type="component" value="Unassembled WGS sequence"/>
</dbReference>
<comment type="caution">
    <text evidence="2">The sequence shown here is derived from an EMBL/GenBank/DDBJ whole genome shotgun (WGS) entry which is preliminary data.</text>
</comment>
<evidence type="ECO:0000313" key="3">
    <source>
        <dbReference type="Proteomes" id="UP000580250"/>
    </source>
</evidence>
<organism evidence="2 3">
    <name type="scientific">Meloidogyne enterolobii</name>
    <name type="common">Root-knot nematode worm</name>
    <name type="synonym">Meloidogyne mayaguensis</name>
    <dbReference type="NCBI Taxonomy" id="390850"/>
    <lineage>
        <taxon>Eukaryota</taxon>
        <taxon>Metazoa</taxon>
        <taxon>Ecdysozoa</taxon>
        <taxon>Nematoda</taxon>
        <taxon>Chromadorea</taxon>
        <taxon>Rhabditida</taxon>
        <taxon>Tylenchina</taxon>
        <taxon>Tylenchomorpha</taxon>
        <taxon>Tylenchoidea</taxon>
        <taxon>Meloidogynidae</taxon>
        <taxon>Meloidogyninae</taxon>
        <taxon>Meloidogyne</taxon>
    </lineage>
</organism>
<dbReference type="AlphaFoldDB" id="A0A6V7XKC6"/>
<gene>
    <name evidence="2" type="ORF">MENT_LOCUS52696</name>
</gene>
<proteinExistence type="predicted"/>
<keyword evidence="1" id="KW-0732">Signal</keyword>